<proteinExistence type="predicted"/>
<evidence type="ECO:0000256" key="1">
    <source>
        <dbReference type="SAM" id="MobiDB-lite"/>
    </source>
</evidence>
<comment type="caution">
    <text evidence="2">The sequence shown here is derived from an EMBL/GenBank/DDBJ whole genome shotgun (WGS) entry which is preliminary data.</text>
</comment>
<feature type="compositionally biased region" description="Low complexity" evidence="1">
    <location>
        <begin position="72"/>
        <end position="85"/>
    </location>
</feature>
<dbReference type="Proteomes" id="UP001151760">
    <property type="component" value="Unassembled WGS sequence"/>
</dbReference>
<sequence length="124" mass="13623">MNFSMIEPSLFAFWKQIMQKNIAIPNLSYLYFFGALCYPTNDGEDLVLVVNAPEPAVSTGTPSSTTINQDAPSTSTSQTTQETPSSVIHVSVKEADHHIEVAHMDNNPYVDFPILEPNSEESSS</sequence>
<reference evidence="2" key="2">
    <citation type="submission" date="2022-01" db="EMBL/GenBank/DDBJ databases">
        <authorList>
            <person name="Yamashiro T."/>
            <person name="Shiraishi A."/>
            <person name="Satake H."/>
            <person name="Nakayama K."/>
        </authorList>
    </citation>
    <scope>NUCLEOTIDE SEQUENCE</scope>
</reference>
<evidence type="ECO:0000313" key="3">
    <source>
        <dbReference type="Proteomes" id="UP001151760"/>
    </source>
</evidence>
<organism evidence="2 3">
    <name type="scientific">Tanacetum coccineum</name>
    <dbReference type="NCBI Taxonomy" id="301880"/>
    <lineage>
        <taxon>Eukaryota</taxon>
        <taxon>Viridiplantae</taxon>
        <taxon>Streptophyta</taxon>
        <taxon>Embryophyta</taxon>
        <taxon>Tracheophyta</taxon>
        <taxon>Spermatophyta</taxon>
        <taxon>Magnoliopsida</taxon>
        <taxon>eudicotyledons</taxon>
        <taxon>Gunneridae</taxon>
        <taxon>Pentapetalae</taxon>
        <taxon>asterids</taxon>
        <taxon>campanulids</taxon>
        <taxon>Asterales</taxon>
        <taxon>Asteraceae</taxon>
        <taxon>Asteroideae</taxon>
        <taxon>Anthemideae</taxon>
        <taxon>Anthemidinae</taxon>
        <taxon>Tanacetum</taxon>
    </lineage>
</organism>
<protein>
    <submittedName>
        <fullName evidence="2">Uncharacterized protein</fullName>
    </submittedName>
</protein>
<keyword evidence="3" id="KW-1185">Reference proteome</keyword>
<name>A0ABQ5E3C8_9ASTR</name>
<evidence type="ECO:0000313" key="2">
    <source>
        <dbReference type="EMBL" id="GJT45076.1"/>
    </source>
</evidence>
<dbReference type="EMBL" id="BQNB010015869">
    <property type="protein sequence ID" value="GJT45076.1"/>
    <property type="molecule type" value="Genomic_DNA"/>
</dbReference>
<gene>
    <name evidence="2" type="ORF">Tco_0953791</name>
</gene>
<feature type="region of interest" description="Disordered" evidence="1">
    <location>
        <begin position="55"/>
        <end position="85"/>
    </location>
</feature>
<accession>A0ABQ5E3C8</accession>
<feature type="compositionally biased region" description="Polar residues" evidence="1">
    <location>
        <begin position="58"/>
        <end position="71"/>
    </location>
</feature>
<reference evidence="2" key="1">
    <citation type="journal article" date="2022" name="Int. J. Mol. Sci.">
        <title>Draft Genome of Tanacetum Coccineum: Genomic Comparison of Closely Related Tanacetum-Family Plants.</title>
        <authorList>
            <person name="Yamashiro T."/>
            <person name="Shiraishi A."/>
            <person name="Nakayama K."/>
            <person name="Satake H."/>
        </authorList>
    </citation>
    <scope>NUCLEOTIDE SEQUENCE</scope>
</reference>